<feature type="compositionally biased region" description="Pro residues" evidence="1">
    <location>
        <begin position="89"/>
        <end position="110"/>
    </location>
</feature>
<name>A0A8J4BZ17_9CHLO</name>
<feature type="compositionally biased region" description="Low complexity" evidence="1">
    <location>
        <begin position="42"/>
        <end position="69"/>
    </location>
</feature>
<evidence type="ECO:0000313" key="3">
    <source>
        <dbReference type="Proteomes" id="UP000722791"/>
    </source>
</evidence>
<feature type="region of interest" description="Disordered" evidence="1">
    <location>
        <begin position="42"/>
        <end position="112"/>
    </location>
</feature>
<protein>
    <submittedName>
        <fullName evidence="2">Uncharacterized protein</fullName>
    </submittedName>
</protein>
<accession>A0A8J4BZ17</accession>
<gene>
    <name evidence="2" type="ORF">Vretimale_2665</name>
</gene>
<evidence type="ECO:0000313" key="2">
    <source>
        <dbReference type="EMBL" id="GIL96942.1"/>
    </source>
</evidence>
<dbReference type="EMBL" id="BNCQ01000004">
    <property type="protein sequence ID" value="GIL96942.1"/>
    <property type="molecule type" value="Genomic_DNA"/>
</dbReference>
<organism evidence="2 3">
    <name type="scientific">Volvox reticuliferus</name>
    <dbReference type="NCBI Taxonomy" id="1737510"/>
    <lineage>
        <taxon>Eukaryota</taxon>
        <taxon>Viridiplantae</taxon>
        <taxon>Chlorophyta</taxon>
        <taxon>core chlorophytes</taxon>
        <taxon>Chlorophyceae</taxon>
        <taxon>CS clade</taxon>
        <taxon>Chlamydomonadales</taxon>
        <taxon>Volvocaceae</taxon>
        <taxon>Volvox</taxon>
    </lineage>
</organism>
<sequence>MLEVEMWMPHTSSSSTVASIIHITTTTAPATIATTVITSTAVTASSPTAPASASSTTASGTITASTSTSSRHHPFNTACTITSAYPSLHPSPSPPPPPPSSPPPLPPSPRLPQRLLSSLLGYSHHLLHLPLPPSFPMAAAHTSFPSPLLPSLHF</sequence>
<reference evidence="2" key="1">
    <citation type="journal article" date="2021" name="Proc. Natl. Acad. Sci. U.S.A.">
        <title>Three genomes in the algal genus Volvox reveal the fate of a haploid sex-determining region after a transition to homothallism.</title>
        <authorList>
            <person name="Yamamoto K."/>
            <person name="Hamaji T."/>
            <person name="Kawai-Toyooka H."/>
            <person name="Matsuzaki R."/>
            <person name="Takahashi F."/>
            <person name="Nishimura Y."/>
            <person name="Kawachi M."/>
            <person name="Noguchi H."/>
            <person name="Minakuchi Y."/>
            <person name="Umen J.G."/>
            <person name="Toyoda A."/>
            <person name="Nozaki H."/>
        </authorList>
    </citation>
    <scope>NUCLEOTIDE SEQUENCE</scope>
    <source>
        <strain evidence="2">NIES-3785</strain>
    </source>
</reference>
<dbReference type="AlphaFoldDB" id="A0A8J4BZ17"/>
<evidence type="ECO:0000256" key="1">
    <source>
        <dbReference type="SAM" id="MobiDB-lite"/>
    </source>
</evidence>
<dbReference type="Proteomes" id="UP000722791">
    <property type="component" value="Unassembled WGS sequence"/>
</dbReference>
<proteinExistence type="predicted"/>
<comment type="caution">
    <text evidence="2">The sequence shown here is derived from an EMBL/GenBank/DDBJ whole genome shotgun (WGS) entry which is preliminary data.</text>
</comment>